<evidence type="ECO:0000313" key="6">
    <source>
        <dbReference type="EMBL" id="KIK46887.1"/>
    </source>
</evidence>
<reference evidence="7" key="2">
    <citation type="submission" date="2015-01" db="EMBL/GenBank/DDBJ databases">
        <title>Evolutionary Origins and Diversification of the Mycorrhizal Mutualists.</title>
        <authorList>
            <consortium name="DOE Joint Genome Institute"/>
            <consortium name="Mycorrhizal Genomics Consortium"/>
            <person name="Kohler A."/>
            <person name="Kuo A."/>
            <person name="Nagy L.G."/>
            <person name="Floudas D."/>
            <person name="Copeland A."/>
            <person name="Barry K.W."/>
            <person name="Cichocki N."/>
            <person name="Veneault-Fourrey C."/>
            <person name="LaButti K."/>
            <person name="Lindquist E.A."/>
            <person name="Lipzen A."/>
            <person name="Lundell T."/>
            <person name="Morin E."/>
            <person name="Murat C."/>
            <person name="Riley R."/>
            <person name="Ohm R."/>
            <person name="Sun H."/>
            <person name="Tunlid A."/>
            <person name="Henrissat B."/>
            <person name="Grigoriev I.V."/>
            <person name="Hibbett D.S."/>
            <person name="Martin F."/>
        </authorList>
    </citation>
    <scope>NUCLEOTIDE SEQUENCE [LARGE SCALE GENOMIC DNA]</scope>
    <source>
        <strain evidence="7">UH-Slu-Lm8-n1</strain>
    </source>
</reference>
<gene>
    <name evidence="6" type="ORF">CY34DRAFT_799881</name>
</gene>
<feature type="region of interest" description="Disordered" evidence="5">
    <location>
        <begin position="61"/>
        <end position="86"/>
    </location>
</feature>
<feature type="compositionally biased region" description="Basic residues" evidence="5">
    <location>
        <begin position="69"/>
        <end position="86"/>
    </location>
</feature>
<dbReference type="Gene3D" id="1.10.287.3980">
    <property type="match status" value="1"/>
</dbReference>
<evidence type="ECO:0000313" key="7">
    <source>
        <dbReference type="Proteomes" id="UP000054485"/>
    </source>
</evidence>
<comment type="similarity">
    <text evidence="1">Belongs to the bacterial ribosomal protein bL34 family.</text>
</comment>
<dbReference type="NCBIfam" id="TIGR01030">
    <property type="entry name" value="rpmH_bact"/>
    <property type="match status" value="1"/>
</dbReference>
<name>A0A0D0BLZ3_9AGAM</name>
<dbReference type="FunFam" id="1.10.287.3980:FF:000001">
    <property type="entry name" value="Mitochondrial ribosomal protein L34"/>
    <property type="match status" value="1"/>
</dbReference>
<dbReference type="OrthoDB" id="431691at2759"/>
<proteinExistence type="inferred from homology"/>
<keyword evidence="3" id="KW-0687">Ribonucleoprotein</keyword>
<dbReference type="InterPro" id="IPR000271">
    <property type="entry name" value="Ribosomal_bL34"/>
</dbReference>
<evidence type="ECO:0000256" key="1">
    <source>
        <dbReference type="ARBA" id="ARBA00010111"/>
    </source>
</evidence>
<dbReference type="HAMAP" id="MF_00391">
    <property type="entry name" value="Ribosomal_bL34"/>
    <property type="match status" value="1"/>
</dbReference>
<evidence type="ECO:0000256" key="2">
    <source>
        <dbReference type="ARBA" id="ARBA00022980"/>
    </source>
</evidence>
<dbReference type="HOGENOM" id="CLU_129938_0_1_1"/>
<keyword evidence="7" id="KW-1185">Reference proteome</keyword>
<evidence type="ECO:0000256" key="3">
    <source>
        <dbReference type="ARBA" id="ARBA00023274"/>
    </source>
</evidence>
<evidence type="ECO:0000256" key="5">
    <source>
        <dbReference type="SAM" id="MobiDB-lite"/>
    </source>
</evidence>
<sequence length="104" mass="11801">MFLQLLGALRRPLLNLPSFAAANPIIPASRSILINRALLVPQTLSLPSLCDALGQRRFASRGTEYQPSQRKRKRKHGFLSRKKTSTGRKILARRLLKGRRFLSH</sequence>
<dbReference type="GO" id="GO:0003735">
    <property type="term" value="F:structural constituent of ribosome"/>
    <property type="evidence" value="ECO:0007669"/>
    <property type="project" value="InterPro"/>
</dbReference>
<dbReference type="EMBL" id="KN835153">
    <property type="protein sequence ID" value="KIK46887.1"/>
    <property type="molecule type" value="Genomic_DNA"/>
</dbReference>
<keyword evidence="2" id="KW-0689">Ribosomal protein</keyword>
<dbReference type="PANTHER" id="PTHR14503">
    <property type="entry name" value="MITOCHONDRIAL RIBOSOMAL PROTEIN 34 FAMILY MEMBER"/>
    <property type="match status" value="1"/>
</dbReference>
<organism evidence="6 7">
    <name type="scientific">Suillus luteus UH-Slu-Lm8-n1</name>
    <dbReference type="NCBI Taxonomy" id="930992"/>
    <lineage>
        <taxon>Eukaryota</taxon>
        <taxon>Fungi</taxon>
        <taxon>Dikarya</taxon>
        <taxon>Basidiomycota</taxon>
        <taxon>Agaricomycotina</taxon>
        <taxon>Agaricomycetes</taxon>
        <taxon>Agaricomycetidae</taxon>
        <taxon>Boletales</taxon>
        <taxon>Suillineae</taxon>
        <taxon>Suillaceae</taxon>
        <taxon>Suillus</taxon>
    </lineage>
</organism>
<dbReference type="Pfam" id="PF00468">
    <property type="entry name" value="Ribosomal_L34"/>
    <property type="match status" value="1"/>
</dbReference>
<dbReference type="Proteomes" id="UP000054485">
    <property type="component" value="Unassembled WGS sequence"/>
</dbReference>
<reference evidence="6 7" key="1">
    <citation type="submission" date="2014-04" db="EMBL/GenBank/DDBJ databases">
        <authorList>
            <consortium name="DOE Joint Genome Institute"/>
            <person name="Kuo A."/>
            <person name="Ruytinx J."/>
            <person name="Rineau F."/>
            <person name="Colpaert J."/>
            <person name="Kohler A."/>
            <person name="Nagy L.G."/>
            <person name="Floudas D."/>
            <person name="Copeland A."/>
            <person name="Barry K.W."/>
            <person name="Cichocki N."/>
            <person name="Veneault-Fourrey C."/>
            <person name="LaButti K."/>
            <person name="Lindquist E.A."/>
            <person name="Lipzen A."/>
            <person name="Lundell T."/>
            <person name="Morin E."/>
            <person name="Murat C."/>
            <person name="Sun H."/>
            <person name="Tunlid A."/>
            <person name="Henrissat B."/>
            <person name="Grigoriev I.V."/>
            <person name="Hibbett D.S."/>
            <person name="Martin F."/>
            <person name="Nordberg H.P."/>
            <person name="Cantor M.N."/>
            <person name="Hua S.X."/>
        </authorList>
    </citation>
    <scope>NUCLEOTIDE SEQUENCE [LARGE SCALE GENOMIC DNA]</scope>
    <source>
        <strain evidence="6 7">UH-Slu-Lm8-n1</strain>
    </source>
</reference>
<dbReference type="PANTHER" id="PTHR14503:SF4">
    <property type="entry name" value="LARGE RIBOSOMAL SUBUNIT PROTEIN BL34M"/>
    <property type="match status" value="1"/>
</dbReference>
<dbReference type="AlphaFoldDB" id="A0A0D0BLZ3"/>
<evidence type="ECO:0000256" key="4">
    <source>
        <dbReference type="ARBA" id="ARBA00035274"/>
    </source>
</evidence>
<dbReference type="FunCoup" id="A0A0D0BLZ3">
    <property type="interactions" value="125"/>
</dbReference>
<dbReference type="STRING" id="930992.A0A0D0BLZ3"/>
<accession>A0A0D0BLZ3</accession>
<dbReference type="InParanoid" id="A0A0D0BLZ3"/>
<dbReference type="GO" id="GO:0005762">
    <property type="term" value="C:mitochondrial large ribosomal subunit"/>
    <property type="evidence" value="ECO:0007669"/>
    <property type="project" value="TreeGrafter"/>
</dbReference>
<protein>
    <recommendedName>
        <fullName evidence="4">Large ribosomal subunit protein bL34m</fullName>
    </recommendedName>
</protein>
<dbReference type="GO" id="GO:0006412">
    <property type="term" value="P:translation"/>
    <property type="evidence" value="ECO:0007669"/>
    <property type="project" value="InterPro"/>
</dbReference>